<keyword evidence="4" id="KW-0804">Transcription</keyword>
<dbReference type="PANTHER" id="PTHR47338">
    <property type="entry name" value="ZN(II)2CYS6 TRANSCRIPTION FACTOR (EUROFUNG)-RELATED"/>
    <property type="match status" value="1"/>
</dbReference>
<dbReference type="GO" id="GO:0046872">
    <property type="term" value="F:metal ion binding"/>
    <property type="evidence" value="ECO:0007669"/>
    <property type="project" value="UniProtKB-KW"/>
</dbReference>
<keyword evidence="5" id="KW-0539">Nucleus</keyword>
<dbReference type="GO" id="GO:0005634">
    <property type="term" value="C:nucleus"/>
    <property type="evidence" value="ECO:0007669"/>
    <property type="project" value="UniProtKB-SubCell"/>
</dbReference>
<evidence type="ECO:0000256" key="2">
    <source>
        <dbReference type="ARBA" id="ARBA00022723"/>
    </source>
</evidence>
<evidence type="ECO:0000256" key="5">
    <source>
        <dbReference type="ARBA" id="ARBA00023242"/>
    </source>
</evidence>
<dbReference type="GO" id="GO:0000981">
    <property type="term" value="F:DNA-binding transcription factor activity, RNA polymerase II-specific"/>
    <property type="evidence" value="ECO:0007669"/>
    <property type="project" value="InterPro"/>
</dbReference>
<organism evidence="6 7">
    <name type="scientific">Ascochyta lentis</name>
    <dbReference type="NCBI Taxonomy" id="205686"/>
    <lineage>
        <taxon>Eukaryota</taxon>
        <taxon>Fungi</taxon>
        <taxon>Dikarya</taxon>
        <taxon>Ascomycota</taxon>
        <taxon>Pezizomycotina</taxon>
        <taxon>Dothideomycetes</taxon>
        <taxon>Pleosporomycetidae</taxon>
        <taxon>Pleosporales</taxon>
        <taxon>Pleosporineae</taxon>
        <taxon>Didymellaceae</taxon>
        <taxon>Ascochyta</taxon>
    </lineage>
</organism>
<comment type="subcellular location">
    <subcellularLocation>
        <location evidence="1">Nucleus</location>
    </subcellularLocation>
</comment>
<protein>
    <submittedName>
        <fullName evidence="6">Uncharacterized protein</fullName>
    </submittedName>
</protein>
<sequence length="394" mass="43415">MALSQTTTSLNAHANSQAWHAMSAADGSFDATEVSLNVVFAGTPPQHVLQQQHANPVVQKGAIYAHYNLESVIALERRISSDGISEDTGEDEFKCLSDEIDSFVTPERQSFSELIPQGATDIFEKEASSSGLSNGVGVDVAFLQSSSHLALPMTGLSPVELISDLMRSELRAKILTRLPCPEKEFQSEEPVTMDFLPRALLLSDAKISYTFTDSIQLVAICGQLLLHQQQGTVEHAHGLIALGFWDRQQQLDARLEQVFKGMSIHDPYALIFQDPMACFTVLAAQASALMLFNSSRTAPWGTKDGNMIAKGREERAMAAAQQMITLSKALIELSYFKIHPFTPVLLYFCGDFLVSNHHLDPTFEMRLTIQNVLQALSPVNFNAQECLDRLHMGN</sequence>
<gene>
    <name evidence="6" type="ORF">EKO04_003887</name>
</gene>
<dbReference type="AlphaFoldDB" id="A0A8H7J949"/>
<evidence type="ECO:0000256" key="4">
    <source>
        <dbReference type="ARBA" id="ARBA00023163"/>
    </source>
</evidence>
<comment type="caution">
    <text evidence="6">The sequence shown here is derived from an EMBL/GenBank/DDBJ whole genome shotgun (WGS) entry which is preliminary data.</text>
</comment>
<name>A0A8H7J949_9PLEO</name>
<reference evidence="6" key="2">
    <citation type="submission" date="2020-09" db="EMBL/GenBank/DDBJ databases">
        <title>Reference genome assembly for Australian Ascochyta lentis isolate Al4.</title>
        <authorList>
            <person name="Lee R.C."/>
            <person name="Farfan-Caceres L.M."/>
            <person name="Debler J.W."/>
            <person name="Williams A.H."/>
            <person name="Henares B.M."/>
        </authorList>
    </citation>
    <scope>NUCLEOTIDE SEQUENCE</scope>
    <source>
        <strain evidence="6">Al4</strain>
    </source>
</reference>
<accession>A0A8H7J949</accession>
<evidence type="ECO:0000256" key="1">
    <source>
        <dbReference type="ARBA" id="ARBA00004123"/>
    </source>
</evidence>
<dbReference type="Proteomes" id="UP000651452">
    <property type="component" value="Unassembled WGS sequence"/>
</dbReference>
<evidence type="ECO:0000313" key="6">
    <source>
        <dbReference type="EMBL" id="KAF9698487.1"/>
    </source>
</evidence>
<evidence type="ECO:0000256" key="3">
    <source>
        <dbReference type="ARBA" id="ARBA00023015"/>
    </source>
</evidence>
<dbReference type="InterPro" id="IPR050815">
    <property type="entry name" value="TF_fung"/>
</dbReference>
<dbReference type="OrthoDB" id="3037908at2759"/>
<dbReference type="EMBL" id="RZGK01000006">
    <property type="protein sequence ID" value="KAF9698487.1"/>
    <property type="molecule type" value="Genomic_DNA"/>
</dbReference>
<evidence type="ECO:0000313" key="7">
    <source>
        <dbReference type="Proteomes" id="UP000651452"/>
    </source>
</evidence>
<proteinExistence type="predicted"/>
<reference evidence="6" key="1">
    <citation type="submission" date="2018-12" db="EMBL/GenBank/DDBJ databases">
        <authorList>
            <person name="Syme R.A."/>
            <person name="Farfan-Caceres L."/>
            <person name="Lichtenzveig J."/>
        </authorList>
    </citation>
    <scope>NUCLEOTIDE SEQUENCE</scope>
    <source>
        <strain evidence="6">Al4</strain>
    </source>
</reference>
<dbReference type="PANTHER" id="PTHR47338:SF3">
    <property type="entry name" value="C6 FINGER DOMAIN TRANSCRIPTION FACTOR DBAA-RELATED"/>
    <property type="match status" value="1"/>
</dbReference>
<keyword evidence="7" id="KW-1185">Reference proteome</keyword>
<keyword evidence="2" id="KW-0479">Metal-binding</keyword>
<keyword evidence="3" id="KW-0805">Transcription regulation</keyword>